<dbReference type="EMBL" id="CAUYUJ010018186">
    <property type="protein sequence ID" value="CAK0881458.1"/>
    <property type="molecule type" value="Genomic_DNA"/>
</dbReference>
<feature type="compositionally biased region" description="Gly residues" evidence="1">
    <location>
        <begin position="142"/>
        <end position="151"/>
    </location>
</feature>
<gene>
    <name evidence="2" type="ORF">PCOR1329_LOCUS64293</name>
</gene>
<feature type="compositionally biased region" description="Basic residues" evidence="1">
    <location>
        <begin position="346"/>
        <end position="355"/>
    </location>
</feature>
<organism evidence="2 3">
    <name type="scientific">Prorocentrum cordatum</name>
    <dbReference type="NCBI Taxonomy" id="2364126"/>
    <lineage>
        <taxon>Eukaryota</taxon>
        <taxon>Sar</taxon>
        <taxon>Alveolata</taxon>
        <taxon>Dinophyceae</taxon>
        <taxon>Prorocentrales</taxon>
        <taxon>Prorocentraceae</taxon>
        <taxon>Prorocentrum</taxon>
    </lineage>
</organism>
<feature type="compositionally biased region" description="Basic and acidic residues" evidence="1">
    <location>
        <begin position="165"/>
        <end position="176"/>
    </location>
</feature>
<feature type="compositionally biased region" description="Low complexity" evidence="1">
    <location>
        <begin position="181"/>
        <end position="191"/>
    </location>
</feature>
<feature type="region of interest" description="Disordered" evidence="1">
    <location>
        <begin position="36"/>
        <end position="304"/>
    </location>
</feature>
<feature type="compositionally biased region" description="Basic and acidic residues" evidence="1">
    <location>
        <begin position="123"/>
        <end position="139"/>
    </location>
</feature>
<feature type="compositionally biased region" description="Basic residues" evidence="1">
    <location>
        <begin position="403"/>
        <end position="412"/>
    </location>
</feature>
<keyword evidence="3" id="KW-1185">Reference proteome</keyword>
<comment type="caution">
    <text evidence="2">The sequence shown here is derived from an EMBL/GenBank/DDBJ whole genome shotgun (WGS) entry which is preliminary data.</text>
</comment>
<feature type="region of interest" description="Disordered" evidence="1">
    <location>
        <begin position="403"/>
        <end position="477"/>
    </location>
</feature>
<evidence type="ECO:0000256" key="1">
    <source>
        <dbReference type="SAM" id="MobiDB-lite"/>
    </source>
</evidence>
<feature type="compositionally biased region" description="Basic and acidic residues" evidence="1">
    <location>
        <begin position="54"/>
        <end position="67"/>
    </location>
</feature>
<sequence>ELQRLEEVRDEARDASPRLHAALRCSADRGREPCAAANGVSAHSEHGGIPPGRGECHHDRGPEHHDPALGGRTYARTGTGDAGGAPRQGHARDHDPALGGCSYARAGTGNVGPAPRQGHARGRLSEELERQADLCDDSRGAACGGPAGHAGRGALHRDRKREHHGLRSGEQPDLRNAHGVPPSAAAAPAPARARHERCHSDLLSQGPVPGTNAEGAAAPGTRPPRAARAGGAQPRSGRSPLASRPAGGAAAQALIPAVPPGTWQAVAPPPAAPRRPEALRPPLLAGHPSRADGRAAAAVRTGTAGEAEQAGAGIEASAAAGAEVQVGGLEAASAGTLLWRRRVRGRDRHHLHRQQRQQADEGSGAQVDAGEPVSGFEAGTEVQLGGFEAASAGMLVWRRRVRGRDRRHRHRPSAFSSSSDGGGSGSVSRDSGASGTERQRWADQDFGQNGLVVEDFEEEREEEARLGEIGRTGGAGVGVQETIDADLHGVLDEPVRWR</sequence>
<dbReference type="Proteomes" id="UP001189429">
    <property type="component" value="Unassembled WGS sequence"/>
</dbReference>
<feature type="compositionally biased region" description="Low complexity" evidence="1">
    <location>
        <begin position="294"/>
        <end position="304"/>
    </location>
</feature>
<evidence type="ECO:0000313" key="3">
    <source>
        <dbReference type="Proteomes" id="UP001189429"/>
    </source>
</evidence>
<proteinExistence type="predicted"/>
<name>A0ABN9W5Q7_9DINO</name>
<accession>A0ABN9W5Q7</accession>
<protein>
    <submittedName>
        <fullName evidence="2">Uncharacterized protein</fullName>
    </submittedName>
</protein>
<feature type="compositionally biased region" description="Low complexity" evidence="1">
    <location>
        <begin position="426"/>
        <end position="435"/>
    </location>
</feature>
<feature type="compositionally biased region" description="Low complexity" evidence="1">
    <location>
        <begin position="213"/>
        <end position="256"/>
    </location>
</feature>
<feature type="region of interest" description="Disordered" evidence="1">
    <location>
        <begin position="346"/>
        <end position="372"/>
    </location>
</feature>
<reference evidence="2" key="1">
    <citation type="submission" date="2023-10" db="EMBL/GenBank/DDBJ databases">
        <authorList>
            <person name="Chen Y."/>
            <person name="Shah S."/>
            <person name="Dougan E. K."/>
            <person name="Thang M."/>
            <person name="Chan C."/>
        </authorList>
    </citation>
    <scope>NUCLEOTIDE SEQUENCE [LARGE SCALE GENOMIC DNA]</scope>
</reference>
<feature type="non-terminal residue" evidence="2">
    <location>
        <position position="1"/>
    </location>
</feature>
<evidence type="ECO:0000313" key="2">
    <source>
        <dbReference type="EMBL" id="CAK0881458.1"/>
    </source>
</evidence>